<name>A0A7Y7XYV4_9PSED</name>
<evidence type="ECO:0000313" key="2">
    <source>
        <dbReference type="Proteomes" id="UP000517547"/>
    </source>
</evidence>
<dbReference type="AlphaFoldDB" id="A0A7Y7XYV4"/>
<dbReference type="EMBL" id="JACAQE010000002">
    <property type="protein sequence ID" value="NWC13928.1"/>
    <property type="molecule type" value="Genomic_DNA"/>
</dbReference>
<organism evidence="1 2">
    <name type="scientific">Pseudomonas gingeri</name>
    <dbReference type="NCBI Taxonomy" id="117681"/>
    <lineage>
        <taxon>Bacteria</taxon>
        <taxon>Pseudomonadati</taxon>
        <taxon>Pseudomonadota</taxon>
        <taxon>Gammaproteobacteria</taxon>
        <taxon>Pseudomonadales</taxon>
        <taxon>Pseudomonadaceae</taxon>
        <taxon>Pseudomonas</taxon>
    </lineage>
</organism>
<proteinExistence type="predicted"/>
<sequence>MFFRLEGRGEASIGDLFRLDHGVSGSSDSALNISTIRSAIGSRSGRTPINTSSTHYVQPVTGQVMNTRCLPEQASRAHADIAARRITGSIILTP</sequence>
<evidence type="ECO:0000313" key="1">
    <source>
        <dbReference type="EMBL" id="NWC13928.1"/>
    </source>
</evidence>
<dbReference type="RefSeq" id="WP_085983787.1">
    <property type="nucleotide sequence ID" value="NZ_JACAOR010000001.1"/>
</dbReference>
<dbReference type="GeneID" id="57658360"/>
<reference evidence="1 2" key="1">
    <citation type="submission" date="2020-04" db="EMBL/GenBank/DDBJ databases">
        <title>Molecular characterization of pseudomonads from Agaricus bisporus reveal novel blotch 2 pathogens in Western Europe.</title>
        <authorList>
            <person name="Taparia T."/>
            <person name="Krijger M."/>
            <person name="Haynes E."/>
            <person name="Elpinstone J.G."/>
            <person name="Noble R."/>
            <person name="Van Der Wolf J."/>
        </authorList>
    </citation>
    <scope>NUCLEOTIDE SEQUENCE [LARGE SCALE GENOMIC DNA]</scope>
    <source>
        <strain evidence="1 2">IPO3738</strain>
    </source>
</reference>
<gene>
    <name evidence="1" type="ORF">HX845_09760</name>
</gene>
<accession>A0A7Y7XYV4</accession>
<dbReference type="Proteomes" id="UP000517547">
    <property type="component" value="Unassembled WGS sequence"/>
</dbReference>
<protein>
    <submittedName>
        <fullName evidence="1">Uncharacterized protein</fullName>
    </submittedName>
</protein>
<comment type="caution">
    <text evidence="1">The sequence shown here is derived from an EMBL/GenBank/DDBJ whole genome shotgun (WGS) entry which is preliminary data.</text>
</comment>